<accession>A0A364NEH1</accession>
<organism evidence="4 5">
    <name type="scientific">Stemphylium lycopersici</name>
    <name type="common">Tomato gray leaf spot disease fungus</name>
    <name type="synonym">Thyrospora lycopersici</name>
    <dbReference type="NCBI Taxonomy" id="183478"/>
    <lineage>
        <taxon>Eukaryota</taxon>
        <taxon>Fungi</taxon>
        <taxon>Dikarya</taxon>
        <taxon>Ascomycota</taxon>
        <taxon>Pezizomycotina</taxon>
        <taxon>Dothideomycetes</taxon>
        <taxon>Pleosporomycetidae</taxon>
        <taxon>Pleosporales</taxon>
        <taxon>Pleosporineae</taxon>
        <taxon>Pleosporaceae</taxon>
        <taxon>Stemphylium</taxon>
    </lineage>
</organism>
<feature type="region of interest" description="Disordered" evidence="2">
    <location>
        <begin position="1343"/>
        <end position="1377"/>
    </location>
</feature>
<reference evidence="5" key="1">
    <citation type="submission" date="2018-05" db="EMBL/GenBank/DDBJ databases">
        <title>Draft genome sequence of Stemphylium lycopersici strain CIDEFI 213.</title>
        <authorList>
            <person name="Medina R."/>
            <person name="Franco M.E.E."/>
            <person name="Lucentini C.G."/>
            <person name="Saparrat M.C.N."/>
            <person name="Balatti P.A."/>
        </authorList>
    </citation>
    <scope>NUCLEOTIDE SEQUENCE [LARGE SCALE GENOMIC DNA]</scope>
    <source>
        <strain evidence="5">CIDEFI 213</strain>
    </source>
</reference>
<dbReference type="InterPro" id="IPR007219">
    <property type="entry name" value="XnlR_reg_dom"/>
</dbReference>
<keyword evidence="1" id="KW-0539">Nucleus</keyword>
<feature type="region of interest" description="Disordered" evidence="2">
    <location>
        <begin position="25"/>
        <end position="86"/>
    </location>
</feature>
<feature type="domain" description="Xylanolytic transcriptional activator regulatory" evidence="3">
    <location>
        <begin position="968"/>
        <end position="1103"/>
    </location>
</feature>
<dbReference type="GO" id="GO:0003700">
    <property type="term" value="F:DNA-binding transcription factor activity"/>
    <property type="evidence" value="ECO:0007669"/>
    <property type="project" value="InterPro"/>
</dbReference>
<feature type="region of interest" description="Disordered" evidence="2">
    <location>
        <begin position="834"/>
        <end position="855"/>
    </location>
</feature>
<dbReference type="EMBL" id="QGDH01000009">
    <property type="protein sequence ID" value="RAR15670.1"/>
    <property type="molecule type" value="Genomic_DNA"/>
</dbReference>
<gene>
    <name evidence="4" type="ORF">DDE83_000902</name>
</gene>
<dbReference type="PANTHER" id="PTHR46910:SF9">
    <property type="entry name" value="MISCELLANEOUS ZN(II)2CYS6 TRANSCRIPTION FACTOR (EUROFUNG)"/>
    <property type="match status" value="1"/>
</dbReference>
<dbReference type="Proteomes" id="UP000249619">
    <property type="component" value="Unassembled WGS sequence"/>
</dbReference>
<feature type="compositionally biased region" description="Basic and acidic residues" evidence="2">
    <location>
        <begin position="320"/>
        <end position="360"/>
    </location>
</feature>
<feature type="compositionally biased region" description="Polar residues" evidence="2">
    <location>
        <begin position="876"/>
        <end position="891"/>
    </location>
</feature>
<protein>
    <recommendedName>
        <fullName evidence="3">Xylanolytic transcriptional activator regulatory domain-containing protein</fullName>
    </recommendedName>
</protein>
<name>A0A364NEH1_STELY</name>
<dbReference type="STRING" id="183478.A0A364NEH1"/>
<evidence type="ECO:0000313" key="5">
    <source>
        <dbReference type="Proteomes" id="UP000249619"/>
    </source>
</evidence>
<sequence>MAPAHDDRESDYSAGLIDLSDRALFTSASEEEQSPEMRSSSVVQALHQGTEEFDDPQPEPLRSGRDVTGTLQNERQFKYGGPSNAREEWSSNVPAILPFQETPQLAHWESFKIDFDLSESGKKQKAKGKVVETNVSLDHPALRQYKEIALYDSGSRFKLPRPTKEIEDQIEELGSVDALAKVVEDFNRSDVTEDLPKDYAPRIFLEPLTVQKQQGIGQKRQVSPSAIRHAVSMTPTRTSKAKNPSTHPSSTGEAAMKIILDTSGLPSEEPLPEELLRSTPQTRENHPIHTDEILHRAKEEARLAEKMASAARVKPLKAVSEARRIQKQADRGKLPTEDRASSPVARKIDRERAISMEKSPRRQSGISTAPQSPQNTPTKATNQPKVVISQHQHSSSHNSLMPATDKALRRAKPAAARTDKRIRKPPIKRKQSIGDGAYTPDTKRPKTTPLSSLEKGNESKPQTPKQTVHFDSDNDSGMNILDQATIIITPEKRKDVIKKAAKPTTTATPESKKRPRSSVARTPETKKKVSKAESGGKAAGESASKAKSRKEVEEDVEENVDEDEDELRTEVQKNGTRVHFIRSPASPVATRSPRGIPSGYISLIEQRLLQTEIVVLELLSAIYKSQTSIDLQPLPETGRRLLANYAQKQAKSHKIEEWQSLPLNTENQRHIWWSKKSDLIAKTAEAHGSRSTQESPAATSPWGMDSPEILLHESMQPPCAGSSTLSPLGHSDVAQAGWRPIAGGTSIPEPTAGLDHLDQSMPGNPTVDYIAGEGIHASALLFPMLLHPQPPLFSPLALNPPKYIATSFALPPARSNATSIGSSVMAEVYGASSKRRALHDEADDATTESDANGARKRRAFLQTMGQQLREFGTEGISPQDQNRNTFGTSPADNLRPPSSAGNAAVSHASIRPIDTPESDAAPGEDDQLPAGATKSASRWLWKPDEVLPQTPETGAPPIVFDDLLEWSQSYFDHWHPAFPFLHAPSLLDYFRQVVQRGIRVAALSAADELQYIILRSIMSMSVSDRRQMDTSSKPVPACLVFHSINEAIRSTQLVLTEETSILSLQALTSIQLFLITMHRYNAASRLEGLAVRMAFQLGLNRCTPLGIRSDEVSVCYPHTERHQDSEHQRHGDTRDDRLDLLDYLARHANIRGSIMQTRHKSALHGSVNEVDEALEVEAEHTRWWNMVDEHLSNDEQTQTISKTHQVTLIVLRFESILALHRSMLATTKKNAAYNAALQRCISASRSIINTLHRALRGFGAFDGSPGQHGYERTPLLWPSFTWAVWMSAFIILSAATEGQVTREIALRLSDRSIRIMRHLALRGTSWPDACIVAIQNLTTRLHKPSTRSSTVAPDAISQTEARPASESSTALASHRAARPRNEIFSRQHHSSTHAMQHHPEITMMAQPAPLSRHISHPDSASGAATLINNADTLHFQNSGHGEAIAASNPAYDYLAGAGNFLGIAHQYSDNPLPNEEIVHLFNSGDMEYWLGGDIDTVGNMAYHGFR</sequence>
<feature type="compositionally biased region" description="Acidic residues" evidence="2">
    <location>
        <begin position="553"/>
        <end position="567"/>
    </location>
</feature>
<evidence type="ECO:0000256" key="2">
    <source>
        <dbReference type="SAM" id="MobiDB-lite"/>
    </source>
</evidence>
<evidence type="ECO:0000313" key="4">
    <source>
        <dbReference type="EMBL" id="RAR15670.1"/>
    </source>
</evidence>
<comment type="caution">
    <text evidence="4">The sequence shown here is derived from an EMBL/GenBank/DDBJ whole genome shotgun (WGS) entry which is preliminary data.</text>
</comment>
<dbReference type="PANTHER" id="PTHR46910">
    <property type="entry name" value="TRANSCRIPTION FACTOR PDR1"/>
    <property type="match status" value="1"/>
</dbReference>
<dbReference type="InterPro" id="IPR050987">
    <property type="entry name" value="AtrR-like"/>
</dbReference>
<feature type="region of interest" description="Disordered" evidence="2">
    <location>
        <begin position="497"/>
        <end position="570"/>
    </location>
</feature>
<feature type="compositionally biased region" description="Low complexity" evidence="2">
    <location>
        <begin position="532"/>
        <end position="545"/>
    </location>
</feature>
<feature type="region of interest" description="Disordered" evidence="2">
    <location>
        <begin position="872"/>
        <end position="935"/>
    </location>
</feature>
<dbReference type="GO" id="GO:0008270">
    <property type="term" value="F:zinc ion binding"/>
    <property type="evidence" value="ECO:0007669"/>
    <property type="project" value="InterPro"/>
</dbReference>
<dbReference type="GO" id="GO:0003677">
    <property type="term" value="F:DNA binding"/>
    <property type="evidence" value="ECO:0007669"/>
    <property type="project" value="InterPro"/>
</dbReference>
<evidence type="ECO:0000256" key="1">
    <source>
        <dbReference type="ARBA" id="ARBA00023242"/>
    </source>
</evidence>
<evidence type="ECO:0000259" key="3">
    <source>
        <dbReference type="Pfam" id="PF04082"/>
    </source>
</evidence>
<feature type="compositionally biased region" description="Polar residues" evidence="2">
    <location>
        <begin position="362"/>
        <end position="384"/>
    </location>
</feature>
<feature type="compositionally biased region" description="Basic residues" evidence="2">
    <location>
        <begin position="420"/>
        <end position="431"/>
    </location>
</feature>
<dbReference type="CDD" id="cd12148">
    <property type="entry name" value="fungal_TF_MHR"/>
    <property type="match status" value="1"/>
</dbReference>
<feature type="compositionally biased region" description="Polar residues" evidence="2">
    <location>
        <begin position="1346"/>
        <end position="1371"/>
    </location>
</feature>
<proteinExistence type="predicted"/>
<dbReference type="GO" id="GO:0006351">
    <property type="term" value="P:DNA-templated transcription"/>
    <property type="evidence" value="ECO:0007669"/>
    <property type="project" value="InterPro"/>
</dbReference>
<feature type="region of interest" description="Disordered" evidence="2">
    <location>
        <begin position="305"/>
        <end position="477"/>
    </location>
</feature>
<feature type="compositionally biased region" description="Low complexity" evidence="2">
    <location>
        <begin position="389"/>
        <end position="399"/>
    </location>
</feature>
<keyword evidence="5" id="KW-1185">Reference proteome</keyword>
<dbReference type="Pfam" id="PF04082">
    <property type="entry name" value="Fungal_trans"/>
    <property type="match status" value="1"/>
</dbReference>